<proteinExistence type="predicted"/>
<protein>
    <submittedName>
        <fullName evidence="1">Uncharacterized protein</fullName>
    </submittedName>
</protein>
<reference evidence="1" key="1">
    <citation type="submission" date="2023-04" db="EMBL/GenBank/DDBJ databases">
        <title>A chromosome-level genome assembly of the parasitoid wasp Eretmocerus hayati.</title>
        <authorList>
            <person name="Zhong Y."/>
            <person name="Liu S."/>
            <person name="Liu Y."/>
        </authorList>
    </citation>
    <scope>NUCLEOTIDE SEQUENCE</scope>
    <source>
        <strain evidence="1">ZJU_SS_LIU_2023</strain>
    </source>
</reference>
<accession>A0ACC2N4U2</accession>
<name>A0ACC2N4U2_9HYME</name>
<sequence>MRPTISPQPPQDEPGKLFNYYCVEFVQRGRKPHTRPVDVVNGIWLRFDLASKKVKSFYPENPETESYQLLLESLSPADEKWPVYRVILRGKSDDLGEALDKLEELKTSVSALTLSSSDDLEKAEQREIDNVRKYNLMKGAATYSNHIMSTLKNKELSTKAVGTQNNTDAATAHTASAAAQYHVGNVDPSKSTKLAGKISSTKSLGNIRDSSSSTSNQLAPNISKQSKLGKAPLKFSTIHGEKSSHRSYSEESLTLQGKKPNNNGNRTQSTQKSVLKELKHLNESVVALATKVQDNTEEILSLKNMILKISDKVPEDFVGSVQAFAEKYQIEPSDGQDDDCGFDIPIITLKQFDNFEAALDKGGDIVSSLKDILRCKLHKELIISKSMVGMFKLILSRDIALKFTATKEVKNKRVIYNTRLCTIIIGLIKERRQLANMSNLDDEYKKKLSEIFTNVRKWTGNSTSPGDSCQESEKNGSKNVKRVHNESSNEQQDLDSLEKIPGETQELSDVETEQEFDQYGRNDDDSNEDNPYNPSDSHESELEDGDENVEIPNIPILNDDADNYDE</sequence>
<evidence type="ECO:0000313" key="2">
    <source>
        <dbReference type="Proteomes" id="UP001239111"/>
    </source>
</evidence>
<organism evidence="1 2">
    <name type="scientific">Eretmocerus hayati</name>
    <dbReference type="NCBI Taxonomy" id="131215"/>
    <lineage>
        <taxon>Eukaryota</taxon>
        <taxon>Metazoa</taxon>
        <taxon>Ecdysozoa</taxon>
        <taxon>Arthropoda</taxon>
        <taxon>Hexapoda</taxon>
        <taxon>Insecta</taxon>
        <taxon>Pterygota</taxon>
        <taxon>Neoptera</taxon>
        <taxon>Endopterygota</taxon>
        <taxon>Hymenoptera</taxon>
        <taxon>Apocrita</taxon>
        <taxon>Proctotrupomorpha</taxon>
        <taxon>Chalcidoidea</taxon>
        <taxon>Aphelinidae</taxon>
        <taxon>Aphelininae</taxon>
        <taxon>Eretmocerus</taxon>
    </lineage>
</organism>
<keyword evidence="2" id="KW-1185">Reference proteome</keyword>
<comment type="caution">
    <text evidence="1">The sequence shown here is derived from an EMBL/GenBank/DDBJ whole genome shotgun (WGS) entry which is preliminary data.</text>
</comment>
<dbReference type="Proteomes" id="UP001239111">
    <property type="component" value="Chromosome 4"/>
</dbReference>
<evidence type="ECO:0000313" key="1">
    <source>
        <dbReference type="EMBL" id="KAJ8666059.1"/>
    </source>
</evidence>
<gene>
    <name evidence="1" type="ORF">QAD02_007721</name>
</gene>
<dbReference type="EMBL" id="CM056744">
    <property type="protein sequence ID" value="KAJ8666059.1"/>
    <property type="molecule type" value="Genomic_DNA"/>
</dbReference>